<sequence>MVQMMHVNRAFCREIEPLLYRAVHIGSHHGAGLFLRALSGSSGHHYVQLVNALTVMSDDAELEPFAHRTSRSLDGPPDAQEGNYMEILKTQFPKLRRFVTDISGRPLFKFLLKHSDTLEDLRVPNIYVAPATRSKLRFGCLRRLSCPQPVFTNMEAPSLTHLHLPSLESIPKLLSVPASPFGARLVSLRIGVATLLIRRGGDTRSGSLDGVVARFPRLRYLQIDMPFVRLSPILLSVAGNNSSFDLQTAVPTFSALPQMQNLWARGPKSNTADVARAGARPSRPPGSPLAIGWVFLDPIRGIHLGNSAVDVATWLKYLNKAAFDVLVEWRDLVDRIVYRHAMIQPVSVALDETGTALIRKEDREMCEDYWELVSPPQHR</sequence>
<reference evidence="1 2" key="1">
    <citation type="journal article" date="2019" name="Nat. Ecol. Evol.">
        <title>Megaphylogeny resolves global patterns of mushroom evolution.</title>
        <authorList>
            <person name="Varga T."/>
            <person name="Krizsan K."/>
            <person name="Foldi C."/>
            <person name="Dima B."/>
            <person name="Sanchez-Garcia M."/>
            <person name="Sanchez-Ramirez S."/>
            <person name="Szollosi G.J."/>
            <person name="Szarkandi J.G."/>
            <person name="Papp V."/>
            <person name="Albert L."/>
            <person name="Andreopoulos W."/>
            <person name="Angelini C."/>
            <person name="Antonin V."/>
            <person name="Barry K.W."/>
            <person name="Bougher N.L."/>
            <person name="Buchanan P."/>
            <person name="Buyck B."/>
            <person name="Bense V."/>
            <person name="Catcheside P."/>
            <person name="Chovatia M."/>
            <person name="Cooper J."/>
            <person name="Damon W."/>
            <person name="Desjardin D."/>
            <person name="Finy P."/>
            <person name="Geml J."/>
            <person name="Haridas S."/>
            <person name="Hughes K."/>
            <person name="Justo A."/>
            <person name="Karasinski D."/>
            <person name="Kautmanova I."/>
            <person name="Kiss B."/>
            <person name="Kocsube S."/>
            <person name="Kotiranta H."/>
            <person name="LaButti K.M."/>
            <person name="Lechner B.E."/>
            <person name="Liimatainen K."/>
            <person name="Lipzen A."/>
            <person name="Lukacs Z."/>
            <person name="Mihaltcheva S."/>
            <person name="Morgado L.N."/>
            <person name="Niskanen T."/>
            <person name="Noordeloos M.E."/>
            <person name="Ohm R.A."/>
            <person name="Ortiz-Santana B."/>
            <person name="Ovrebo C."/>
            <person name="Racz N."/>
            <person name="Riley R."/>
            <person name="Savchenko A."/>
            <person name="Shiryaev A."/>
            <person name="Soop K."/>
            <person name="Spirin V."/>
            <person name="Szebenyi C."/>
            <person name="Tomsovsky M."/>
            <person name="Tulloss R.E."/>
            <person name="Uehling J."/>
            <person name="Grigoriev I.V."/>
            <person name="Vagvolgyi C."/>
            <person name="Papp T."/>
            <person name="Martin F.M."/>
            <person name="Miettinen O."/>
            <person name="Hibbett D.S."/>
            <person name="Nagy L.G."/>
        </authorList>
    </citation>
    <scope>NUCLEOTIDE SEQUENCE [LARGE SCALE GENOMIC DNA]</scope>
    <source>
        <strain evidence="1 2">HHB13444</strain>
    </source>
</reference>
<dbReference type="AlphaFoldDB" id="A0A5C3PCC0"/>
<proteinExistence type="predicted"/>
<name>A0A5C3PCC0_9APHY</name>
<dbReference type="Proteomes" id="UP000308197">
    <property type="component" value="Unassembled WGS sequence"/>
</dbReference>
<keyword evidence="2" id="KW-1185">Reference proteome</keyword>
<dbReference type="EMBL" id="ML211228">
    <property type="protein sequence ID" value="TFK85870.1"/>
    <property type="molecule type" value="Genomic_DNA"/>
</dbReference>
<organism evidence="1 2">
    <name type="scientific">Polyporus arcularius HHB13444</name>
    <dbReference type="NCBI Taxonomy" id="1314778"/>
    <lineage>
        <taxon>Eukaryota</taxon>
        <taxon>Fungi</taxon>
        <taxon>Dikarya</taxon>
        <taxon>Basidiomycota</taxon>
        <taxon>Agaricomycotina</taxon>
        <taxon>Agaricomycetes</taxon>
        <taxon>Polyporales</taxon>
        <taxon>Polyporaceae</taxon>
        <taxon>Polyporus</taxon>
    </lineage>
</organism>
<protein>
    <submittedName>
        <fullName evidence="1">Uncharacterized protein</fullName>
    </submittedName>
</protein>
<evidence type="ECO:0000313" key="2">
    <source>
        <dbReference type="Proteomes" id="UP000308197"/>
    </source>
</evidence>
<accession>A0A5C3PCC0</accession>
<dbReference type="InParanoid" id="A0A5C3PCC0"/>
<gene>
    <name evidence="1" type="ORF">K466DRAFT_600800</name>
</gene>
<evidence type="ECO:0000313" key="1">
    <source>
        <dbReference type="EMBL" id="TFK85870.1"/>
    </source>
</evidence>